<evidence type="ECO:0000313" key="2">
    <source>
        <dbReference type="EMBL" id="KOR40139.1"/>
    </source>
</evidence>
<dbReference type="Proteomes" id="UP000036790">
    <property type="component" value="Unassembled WGS sequence"/>
</dbReference>
<evidence type="ECO:0000256" key="1">
    <source>
        <dbReference type="SAM" id="MobiDB-lite"/>
    </source>
</evidence>
<evidence type="ECO:0000313" key="3">
    <source>
        <dbReference type="Proteomes" id="UP000036790"/>
    </source>
</evidence>
<reference evidence="2 3" key="2">
    <citation type="submission" date="2015-09" db="EMBL/GenBank/DDBJ databases">
        <title>Draft genome sequence of Xanthomonas oryzae pv. USA str. X11-5A.</title>
        <authorList>
            <person name="Knight B.M."/>
            <person name="Roberts D.P."/>
            <person name="Lin D."/>
            <person name="Hari K."/>
            <person name="Fletcher J."/>
            <person name="Melcher U."/>
            <person name="Blagden T."/>
            <person name="Winegar R.A."/>
        </authorList>
    </citation>
    <scope>NUCLEOTIDE SEQUENCE [LARGE SCALE GENOMIC DNA]</scope>
    <source>
        <strain evidence="2 3">X11-5A</strain>
    </source>
</reference>
<feature type="region of interest" description="Disordered" evidence="1">
    <location>
        <begin position="1"/>
        <end position="65"/>
    </location>
</feature>
<protein>
    <submittedName>
        <fullName evidence="2">Uncharacterized protein</fullName>
    </submittedName>
</protein>
<dbReference type="AlphaFoldDB" id="A0AAP0ZI31"/>
<name>A0AAP0ZI31_9XANT</name>
<dbReference type="EMBL" id="LHUJ01000338">
    <property type="protein sequence ID" value="KOR40139.1"/>
    <property type="molecule type" value="Genomic_DNA"/>
</dbReference>
<organism evidence="2 3">
    <name type="scientific">Xanthomonas oryzae</name>
    <dbReference type="NCBI Taxonomy" id="347"/>
    <lineage>
        <taxon>Bacteria</taxon>
        <taxon>Pseudomonadati</taxon>
        <taxon>Pseudomonadota</taxon>
        <taxon>Gammaproteobacteria</taxon>
        <taxon>Lysobacterales</taxon>
        <taxon>Lysobacteraceae</taxon>
        <taxon>Xanthomonas</taxon>
    </lineage>
</organism>
<comment type="caution">
    <text evidence="2">The sequence shown here is derived from an EMBL/GenBank/DDBJ whole genome shotgun (WGS) entry which is preliminary data.</text>
</comment>
<feature type="compositionally biased region" description="Basic residues" evidence="1">
    <location>
        <begin position="1"/>
        <end position="21"/>
    </location>
</feature>
<gene>
    <name evidence="2" type="ORF">ADT25_19955</name>
</gene>
<proteinExistence type="predicted"/>
<accession>A0AAP0ZI31</accession>
<sequence length="101" mass="11409">MPRHARPAPPRRCRPLRRKSHPLQPPPRSARRRQQWQRFAQTPGTPPACRSAQPATRSERPSGACEWRTGPAMQAWHTQIPNTGRPSLAAAQSFCHLLLPP</sequence>
<reference evidence="2 3" key="1">
    <citation type="submission" date="2015-07" db="EMBL/GenBank/DDBJ databases">
        <authorList>
            <consortium name="Consortium for Microbial Forensics and Genomics (microFORGE)"/>
            <person name="Knight B.M."/>
            <person name="Roberts D.P."/>
            <person name="Lin D."/>
            <person name="Hari K."/>
            <person name="Fletcher J."/>
            <person name="Melcher U."/>
            <person name="Blagden T."/>
            <person name="Winegar R.A."/>
        </authorList>
    </citation>
    <scope>NUCLEOTIDE SEQUENCE [LARGE SCALE GENOMIC DNA]</scope>
    <source>
        <strain evidence="2 3">X11-5A</strain>
    </source>
</reference>